<reference evidence="1 2" key="1">
    <citation type="submission" date="2021-06" db="EMBL/GenBank/DDBJ databases">
        <title>Caerostris extrusa draft genome.</title>
        <authorList>
            <person name="Kono N."/>
            <person name="Arakawa K."/>
        </authorList>
    </citation>
    <scope>NUCLEOTIDE SEQUENCE [LARGE SCALE GENOMIC DNA]</scope>
</reference>
<accession>A0AAV4TGR2</accession>
<name>A0AAV4TGR2_CAEEX</name>
<gene>
    <name evidence="1" type="ORF">CEXT_418761</name>
</gene>
<keyword evidence="2" id="KW-1185">Reference proteome</keyword>
<dbReference type="EMBL" id="BPLR01010944">
    <property type="protein sequence ID" value="GIY43173.1"/>
    <property type="molecule type" value="Genomic_DNA"/>
</dbReference>
<proteinExistence type="predicted"/>
<protein>
    <submittedName>
        <fullName evidence="1">Uncharacterized protein</fullName>
    </submittedName>
</protein>
<sequence>MGIRPALFVTGPDRFIGKKNVRTLQERMPDKNISKQGTAIWPEGIFCAPFCLRLATSIIQDGKSFNGKLRDSVLLAKDA</sequence>
<dbReference type="Proteomes" id="UP001054945">
    <property type="component" value="Unassembled WGS sequence"/>
</dbReference>
<dbReference type="AlphaFoldDB" id="A0AAV4TGR2"/>
<organism evidence="1 2">
    <name type="scientific">Caerostris extrusa</name>
    <name type="common">Bark spider</name>
    <name type="synonym">Caerostris bankana</name>
    <dbReference type="NCBI Taxonomy" id="172846"/>
    <lineage>
        <taxon>Eukaryota</taxon>
        <taxon>Metazoa</taxon>
        <taxon>Ecdysozoa</taxon>
        <taxon>Arthropoda</taxon>
        <taxon>Chelicerata</taxon>
        <taxon>Arachnida</taxon>
        <taxon>Araneae</taxon>
        <taxon>Araneomorphae</taxon>
        <taxon>Entelegynae</taxon>
        <taxon>Araneoidea</taxon>
        <taxon>Araneidae</taxon>
        <taxon>Caerostris</taxon>
    </lineage>
</organism>
<evidence type="ECO:0000313" key="1">
    <source>
        <dbReference type="EMBL" id="GIY43173.1"/>
    </source>
</evidence>
<evidence type="ECO:0000313" key="2">
    <source>
        <dbReference type="Proteomes" id="UP001054945"/>
    </source>
</evidence>
<comment type="caution">
    <text evidence="1">The sequence shown here is derived from an EMBL/GenBank/DDBJ whole genome shotgun (WGS) entry which is preliminary data.</text>
</comment>